<dbReference type="CDD" id="cd05822">
    <property type="entry name" value="TLP_HIUase"/>
    <property type="match status" value="1"/>
</dbReference>
<keyword evidence="7 10" id="KW-0659">Purine metabolism</keyword>
<name>A0A3N2E0K4_9GAMM</name>
<sequence length="114" mass="12441">MSQITTHVLDTATGLPASNLAITLFAQQPDGQFIALNSGITNSDGRLPGLLADDVVLAEGTYKVLFETRAYHEAQQQDCFYPYAEVVFSIPGDGQHYHIPLLLSPYGYSTYRGS</sequence>
<protein>
    <recommendedName>
        <fullName evidence="6 10">5-hydroxyisourate hydrolase</fullName>
        <shortName evidence="10">HIU hydrolase</shortName>
        <shortName evidence="10">HIUHase</shortName>
        <ecNumber evidence="5 10">3.5.2.17</ecNumber>
    </recommendedName>
</protein>
<dbReference type="InterPro" id="IPR036817">
    <property type="entry name" value="Transthyretin/HIU_hydrolase_sf"/>
</dbReference>
<evidence type="ECO:0000256" key="10">
    <source>
        <dbReference type="RuleBase" id="RU361270"/>
    </source>
</evidence>
<keyword evidence="13" id="KW-1185">Reference proteome</keyword>
<evidence type="ECO:0000313" key="12">
    <source>
        <dbReference type="EMBL" id="ROS05640.1"/>
    </source>
</evidence>
<feature type="binding site" evidence="9">
    <location>
        <position position="7"/>
    </location>
    <ligand>
        <name>substrate</name>
    </ligand>
</feature>
<dbReference type="InterPro" id="IPR023416">
    <property type="entry name" value="Transthyretin/HIU_hydrolase_d"/>
</dbReference>
<proteinExistence type="inferred from homology"/>
<evidence type="ECO:0000259" key="11">
    <source>
        <dbReference type="SMART" id="SM00095"/>
    </source>
</evidence>
<evidence type="ECO:0000256" key="5">
    <source>
        <dbReference type="ARBA" id="ARBA00012609"/>
    </source>
</evidence>
<dbReference type="EC" id="3.5.2.17" evidence="5 10"/>
<evidence type="ECO:0000256" key="6">
    <source>
        <dbReference type="ARBA" id="ARBA00017539"/>
    </source>
</evidence>
<evidence type="ECO:0000313" key="13">
    <source>
        <dbReference type="Proteomes" id="UP000275394"/>
    </source>
</evidence>
<evidence type="ECO:0000256" key="3">
    <source>
        <dbReference type="ARBA" id="ARBA00009850"/>
    </source>
</evidence>
<dbReference type="PROSITE" id="PS00768">
    <property type="entry name" value="TRANSTHYRETIN_1"/>
    <property type="match status" value="1"/>
</dbReference>
<evidence type="ECO:0000256" key="7">
    <source>
        <dbReference type="ARBA" id="ARBA00022631"/>
    </source>
</evidence>
<dbReference type="SUPFAM" id="SSF49472">
    <property type="entry name" value="Transthyretin (synonym: prealbumin)"/>
    <property type="match status" value="1"/>
</dbReference>
<comment type="similarity">
    <text evidence="3 10">Belongs to the transthyretin family. 5-hydroxyisourate hydrolase subfamily.</text>
</comment>
<comment type="caution">
    <text evidence="12">The sequence shown here is derived from an EMBL/GenBank/DDBJ whole genome shotgun (WGS) entry which is preliminary data.</text>
</comment>
<feature type="binding site" evidence="9">
    <location>
        <position position="111"/>
    </location>
    <ligand>
        <name>substrate</name>
    </ligand>
</feature>
<organism evidence="12 13">
    <name type="scientific">Sinobacterium caligoides</name>
    <dbReference type="NCBI Taxonomy" id="933926"/>
    <lineage>
        <taxon>Bacteria</taxon>
        <taxon>Pseudomonadati</taxon>
        <taxon>Pseudomonadota</taxon>
        <taxon>Gammaproteobacteria</taxon>
        <taxon>Cellvibrionales</taxon>
        <taxon>Spongiibacteraceae</taxon>
        <taxon>Sinobacterium</taxon>
    </lineage>
</organism>
<keyword evidence="8 10" id="KW-0378">Hydrolase</keyword>
<dbReference type="Proteomes" id="UP000275394">
    <property type="component" value="Unassembled WGS sequence"/>
</dbReference>
<dbReference type="NCBIfam" id="TIGR02962">
    <property type="entry name" value="hdxy_isourate"/>
    <property type="match status" value="1"/>
</dbReference>
<dbReference type="GO" id="GO:0033971">
    <property type="term" value="F:hydroxyisourate hydrolase activity"/>
    <property type="evidence" value="ECO:0007669"/>
    <property type="project" value="UniProtKB-EC"/>
</dbReference>
<accession>A0A3N2E0K4</accession>
<dbReference type="InterPro" id="IPR014306">
    <property type="entry name" value="Hydroxyisourate_hydrolase"/>
</dbReference>
<feature type="domain" description="Transthyretin/hydroxyisourate hydrolase" evidence="11">
    <location>
        <begin position="1"/>
        <end position="113"/>
    </location>
</feature>
<dbReference type="InterPro" id="IPR023418">
    <property type="entry name" value="Thyroxine_BS"/>
</dbReference>
<comment type="subunit">
    <text evidence="4 10">Homotetramer.</text>
</comment>
<dbReference type="EMBL" id="RKHR01000003">
    <property type="protein sequence ID" value="ROS05640.1"/>
    <property type="molecule type" value="Genomic_DNA"/>
</dbReference>
<evidence type="ECO:0000256" key="2">
    <source>
        <dbReference type="ARBA" id="ARBA00002704"/>
    </source>
</evidence>
<evidence type="ECO:0000256" key="8">
    <source>
        <dbReference type="ARBA" id="ARBA00022801"/>
    </source>
</evidence>
<dbReference type="PROSITE" id="PS00769">
    <property type="entry name" value="TRANSTHYRETIN_2"/>
    <property type="match status" value="1"/>
</dbReference>
<evidence type="ECO:0000256" key="4">
    <source>
        <dbReference type="ARBA" id="ARBA00011881"/>
    </source>
</evidence>
<dbReference type="SMART" id="SM00095">
    <property type="entry name" value="TR_THY"/>
    <property type="match status" value="1"/>
</dbReference>
<dbReference type="PANTHER" id="PTHR10395">
    <property type="entry name" value="URICASE AND TRANSTHYRETIN-RELATED"/>
    <property type="match status" value="1"/>
</dbReference>
<dbReference type="Pfam" id="PF00576">
    <property type="entry name" value="Transthyretin"/>
    <property type="match status" value="1"/>
</dbReference>
<dbReference type="InterPro" id="IPR023419">
    <property type="entry name" value="Transthyretin_CS"/>
</dbReference>
<dbReference type="OrthoDB" id="9792386at2"/>
<comment type="function">
    <text evidence="2">Catalyzes the hydrolysis of 5-hydroxyisourate (HIU) to 2-oxo-4-hydroxy-4-carboxy-5-ureidoimidazoline (OHCU).</text>
</comment>
<comment type="catalytic activity">
    <reaction evidence="1 10">
        <text>5-hydroxyisourate + H2O = 5-hydroxy-2-oxo-4-ureido-2,5-dihydro-1H-imidazole-5-carboxylate + H(+)</text>
        <dbReference type="Rhea" id="RHEA:23736"/>
        <dbReference type="ChEBI" id="CHEBI:15377"/>
        <dbReference type="ChEBI" id="CHEBI:15378"/>
        <dbReference type="ChEBI" id="CHEBI:18072"/>
        <dbReference type="ChEBI" id="CHEBI:58639"/>
        <dbReference type="EC" id="3.5.2.17"/>
    </reaction>
</comment>
<gene>
    <name evidence="12" type="ORF">EDC56_1186</name>
</gene>
<feature type="binding site" evidence="9">
    <location>
        <position position="46"/>
    </location>
    <ligand>
        <name>substrate</name>
    </ligand>
</feature>
<dbReference type="PRINTS" id="PR00189">
    <property type="entry name" value="TRNSTHYRETIN"/>
</dbReference>
<dbReference type="InterPro" id="IPR000895">
    <property type="entry name" value="Transthyretin/HIU_hydrolase"/>
</dbReference>
<dbReference type="RefSeq" id="WP_123711534.1">
    <property type="nucleotide sequence ID" value="NZ_RKHR01000003.1"/>
</dbReference>
<dbReference type="GO" id="GO:0006144">
    <property type="term" value="P:purine nucleobase metabolic process"/>
    <property type="evidence" value="ECO:0007669"/>
    <property type="project" value="UniProtKB-KW"/>
</dbReference>
<reference evidence="12 13" key="1">
    <citation type="submission" date="2018-11" db="EMBL/GenBank/DDBJ databases">
        <title>Genomic Encyclopedia of Type Strains, Phase IV (KMG-IV): sequencing the most valuable type-strain genomes for metagenomic binning, comparative biology and taxonomic classification.</title>
        <authorList>
            <person name="Goeker M."/>
        </authorList>
    </citation>
    <scope>NUCLEOTIDE SEQUENCE [LARGE SCALE GENOMIC DNA]</scope>
    <source>
        <strain evidence="12 13">DSM 100316</strain>
    </source>
</reference>
<dbReference type="AlphaFoldDB" id="A0A3N2E0K4"/>
<evidence type="ECO:0000256" key="1">
    <source>
        <dbReference type="ARBA" id="ARBA00001043"/>
    </source>
</evidence>
<dbReference type="PANTHER" id="PTHR10395:SF7">
    <property type="entry name" value="5-HYDROXYISOURATE HYDROLASE"/>
    <property type="match status" value="1"/>
</dbReference>
<evidence type="ECO:0000256" key="9">
    <source>
        <dbReference type="PIRSR" id="PIRSR600895-51"/>
    </source>
</evidence>
<dbReference type="Gene3D" id="2.60.40.180">
    <property type="entry name" value="Transthyretin/hydroxyisourate hydrolase domain"/>
    <property type="match status" value="1"/>
</dbReference>